<dbReference type="InterPro" id="IPR011681">
    <property type="entry name" value="GcrA"/>
</dbReference>
<evidence type="ECO:0000256" key="1">
    <source>
        <dbReference type="SAM" id="MobiDB-lite"/>
    </source>
</evidence>
<dbReference type="Proteomes" id="UP000318709">
    <property type="component" value="Chromosome"/>
</dbReference>
<dbReference type="Gene3D" id="1.10.10.60">
    <property type="entry name" value="Homeodomain-like"/>
    <property type="match status" value="1"/>
</dbReference>
<feature type="compositionally biased region" description="Low complexity" evidence="1">
    <location>
        <begin position="103"/>
        <end position="129"/>
    </location>
</feature>
<feature type="region of interest" description="Disordered" evidence="1">
    <location>
        <begin position="43"/>
        <end position="169"/>
    </location>
</feature>
<dbReference type="AlphaFoldDB" id="A0A4Y6UC50"/>
<evidence type="ECO:0000313" key="2">
    <source>
        <dbReference type="EMBL" id="QDH13695.1"/>
    </source>
</evidence>
<proteinExistence type="predicted"/>
<name>A0A4Y6UC50_9PROT</name>
<dbReference type="Pfam" id="PF07750">
    <property type="entry name" value="GcrA"/>
    <property type="match status" value="1"/>
</dbReference>
<sequence>MKMDWTEDMIAKLRNLWVQNLSTADIGRQLGVTKNAVVGKVHRLGLPPRPSPIKGPAPSRSSVAAKAAAVSKPSAPKASNVTNKASPSADAAPEKTKAKKTKSITPARKTPSKTTSKTTSKAAKAVKSTDGAKKVSAKTTKAPSKARVRKTTKAASPGPAVKKLQKRQPVRPLRSAFQCQWPFGDPGTVEFHFCGRTVITGKPYCVEHVAIAYVKLRERRD</sequence>
<gene>
    <name evidence="2" type="ORF">E3E12_05270</name>
</gene>
<protein>
    <submittedName>
        <fullName evidence="2">GcrA cell cycle regulator</fullName>
    </submittedName>
</protein>
<evidence type="ECO:0000313" key="3">
    <source>
        <dbReference type="Proteomes" id="UP000318709"/>
    </source>
</evidence>
<accession>A0A4Y6UC50</accession>
<reference evidence="2 3" key="1">
    <citation type="submission" date="2019-03" db="EMBL/GenBank/DDBJ databases">
        <title>The complete genome sequence of Swingsia_sp. F3b2 LMG30590(T).</title>
        <authorList>
            <person name="Chua K.-O."/>
            <person name="Chan K.-G."/>
            <person name="See-Too W.-S."/>
        </authorList>
    </citation>
    <scope>NUCLEOTIDE SEQUENCE [LARGE SCALE GENOMIC DNA]</scope>
    <source>
        <strain evidence="2 3">F3b2</strain>
    </source>
</reference>
<keyword evidence="3" id="KW-1185">Reference proteome</keyword>
<dbReference type="KEGG" id="swf:E3E12_05270"/>
<dbReference type="EMBL" id="CP038231">
    <property type="protein sequence ID" value="QDH13695.1"/>
    <property type="molecule type" value="Genomic_DNA"/>
</dbReference>
<feature type="compositionally biased region" description="Low complexity" evidence="1">
    <location>
        <begin position="56"/>
        <end position="79"/>
    </location>
</feature>
<dbReference type="OrthoDB" id="9798071at2"/>
<organism evidence="2 3">
    <name type="scientific">Formicincola oecophyllae</name>
    <dbReference type="NCBI Taxonomy" id="2558361"/>
    <lineage>
        <taxon>Bacteria</taxon>
        <taxon>Pseudomonadati</taxon>
        <taxon>Pseudomonadota</taxon>
        <taxon>Alphaproteobacteria</taxon>
        <taxon>Acetobacterales</taxon>
        <taxon>Acetobacteraceae</taxon>
        <taxon>Formicincola</taxon>
    </lineage>
</organism>